<comment type="similarity">
    <text evidence="7">In the C-terminal section; belongs to the homoserine dehydrogenase family.</text>
</comment>
<evidence type="ECO:0000256" key="10">
    <source>
        <dbReference type="ARBA" id="ARBA00022605"/>
    </source>
</evidence>
<dbReference type="Pfam" id="PF00742">
    <property type="entry name" value="Homoserine_dh"/>
    <property type="match status" value="1"/>
</dbReference>
<evidence type="ECO:0000256" key="13">
    <source>
        <dbReference type="ARBA" id="ARBA00022723"/>
    </source>
</evidence>
<keyword evidence="20" id="KW-0915">Sodium</keyword>
<dbReference type="GO" id="GO:0009088">
    <property type="term" value="P:threonine biosynthetic process"/>
    <property type="evidence" value="ECO:0007669"/>
    <property type="project" value="UniProtKB-KW"/>
</dbReference>
<keyword evidence="17" id="KW-0521">NADP</keyword>
<evidence type="ECO:0000256" key="19">
    <source>
        <dbReference type="ARBA" id="ARBA00023027"/>
    </source>
</evidence>
<dbReference type="Pfam" id="PF00696">
    <property type="entry name" value="AA_kinase"/>
    <property type="match status" value="1"/>
</dbReference>
<dbReference type="GO" id="GO:0004072">
    <property type="term" value="F:aspartate kinase activity"/>
    <property type="evidence" value="ECO:0007669"/>
    <property type="project" value="UniProtKB-EC"/>
</dbReference>
<keyword evidence="22" id="KW-0486">Methionine biosynthesis</keyword>
<keyword evidence="19" id="KW-0520">NAD</keyword>
<keyword evidence="16" id="KW-0067">ATP-binding</keyword>
<evidence type="ECO:0000256" key="17">
    <source>
        <dbReference type="ARBA" id="ARBA00022857"/>
    </source>
</evidence>
<evidence type="ECO:0000256" key="21">
    <source>
        <dbReference type="ARBA" id="ARBA00023154"/>
    </source>
</evidence>
<dbReference type="GO" id="GO:0046872">
    <property type="term" value="F:metal ion binding"/>
    <property type="evidence" value="ECO:0007669"/>
    <property type="project" value="UniProtKB-KW"/>
</dbReference>
<evidence type="ECO:0000256" key="1">
    <source>
        <dbReference type="ARBA" id="ARBA00001920"/>
    </source>
</evidence>
<dbReference type="GO" id="GO:0009086">
    <property type="term" value="P:methionine biosynthetic process"/>
    <property type="evidence" value="ECO:0007669"/>
    <property type="project" value="UniProtKB-KW"/>
</dbReference>
<comment type="pathway">
    <text evidence="2">Amino-acid biosynthesis; L-lysine biosynthesis via DAP pathway; (S)-tetrahydrodipicolinate from L-aspartate: step 1/4.</text>
</comment>
<comment type="function">
    <text evidence="24">Bifunctional aspartate kinase and homoserine dehydrogenase that catalyzes the first and the third steps toward the synthesis of lysine, methionine and threonine from aspartate.</text>
</comment>
<keyword evidence="12" id="KW-0791">Threonine biosynthesis</keyword>
<dbReference type="InterPro" id="IPR054352">
    <property type="entry name" value="ACT_Aspartokinase"/>
</dbReference>
<dbReference type="InterPro" id="IPR005106">
    <property type="entry name" value="Asp/hSer_DH_NAD-bd"/>
</dbReference>
<dbReference type="Gene3D" id="3.40.50.720">
    <property type="entry name" value="NAD(P)-binding Rossmann-like Domain"/>
    <property type="match status" value="1"/>
</dbReference>
<dbReference type="SUPFAM" id="SSF55347">
    <property type="entry name" value="Glyceraldehyde-3-phosphate dehydrogenase-like, C-terminal domain"/>
    <property type="match status" value="1"/>
</dbReference>
<evidence type="ECO:0000256" key="26">
    <source>
        <dbReference type="ARBA" id="ARBA00048841"/>
    </source>
</evidence>
<evidence type="ECO:0000256" key="20">
    <source>
        <dbReference type="ARBA" id="ARBA00023053"/>
    </source>
</evidence>
<dbReference type="FunFam" id="3.40.50.720:FF:000083">
    <property type="entry name" value="Bifunctional aspartokinase/homoserine dehydrogenase"/>
    <property type="match status" value="1"/>
</dbReference>
<comment type="cofactor">
    <cofactor evidence="1">
        <name>a metal cation</name>
        <dbReference type="ChEBI" id="CHEBI:25213"/>
    </cofactor>
</comment>
<dbReference type="InterPro" id="IPR036291">
    <property type="entry name" value="NAD(P)-bd_dom_sf"/>
</dbReference>
<dbReference type="RefSeq" id="WP_222579675.1">
    <property type="nucleotide sequence ID" value="NZ_JAHVHU010000007.1"/>
</dbReference>
<dbReference type="GO" id="GO:0050661">
    <property type="term" value="F:NADP binding"/>
    <property type="evidence" value="ECO:0007669"/>
    <property type="project" value="InterPro"/>
</dbReference>
<evidence type="ECO:0000256" key="8">
    <source>
        <dbReference type="ARBA" id="ARBA00010046"/>
    </source>
</evidence>
<dbReference type="SUPFAM" id="SSF55021">
    <property type="entry name" value="ACT-like"/>
    <property type="match status" value="2"/>
</dbReference>
<dbReference type="PROSITE" id="PS00324">
    <property type="entry name" value="ASPARTOKINASE"/>
    <property type="match status" value="1"/>
</dbReference>
<comment type="subunit">
    <text evidence="9">Homotetramer.</text>
</comment>
<dbReference type="InterPro" id="IPR002912">
    <property type="entry name" value="ACT_dom"/>
</dbReference>
<evidence type="ECO:0000256" key="14">
    <source>
        <dbReference type="ARBA" id="ARBA00022741"/>
    </source>
</evidence>
<dbReference type="InterPro" id="IPR001342">
    <property type="entry name" value="HDH_cat"/>
</dbReference>
<comment type="pathway">
    <text evidence="3">Amino-acid biosynthesis; L-methionine biosynthesis via de novo pathway; L-homoserine from L-aspartate: step 1/3.</text>
</comment>
<dbReference type="Gene3D" id="3.30.2130.10">
    <property type="entry name" value="VC0802-like"/>
    <property type="match status" value="1"/>
</dbReference>
<dbReference type="InterPro" id="IPR001048">
    <property type="entry name" value="Asp/Glu/Uridylate_kinase"/>
</dbReference>
<dbReference type="EC" id="2.7.2.4" evidence="29"/>
<evidence type="ECO:0000256" key="22">
    <source>
        <dbReference type="ARBA" id="ARBA00023167"/>
    </source>
</evidence>
<dbReference type="PANTHER" id="PTHR43070">
    <property type="match status" value="1"/>
</dbReference>
<keyword evidence="30" id="KW-1185">Reference proteome</keyword>
<dbReference type="InterPro" id="IPR001341">
    <property type="entry name" value="Asp_kinase"/>
</dbReference>
<evidence type="ECO:0000256" key="3">
    <source>
        <dbReference type="ARBA" id="ARBA00004986"/>
    </source>
</evidence>
<dbReference type="EC" id="1.1.1.3" evidence="29"/>
<evidence type="ECO:0000256" key="16">
    <source>
        <dbReference type="ARBA" id="ARBA00022840"/>
    </source>
</evidence>
<dbReference type="InterPro" id="IPR011147">
    <property type="entry name" value="Bifunc_Aspkin/hSer_DH"/>
</dbReference>
<dbReference type="Gene3D" id="3.30.360.10">
    <property type="entry name" value="Dihydrodipicolinate Reductase, domain 2"/>
    <property type="match status" value="1"/>
</dbReference>
<dbReference type="PROSITE" id="PS51671">
    <property type="entry name" value="ACT"/>
    <property type="match status" value="2"/>
</dbReference>
<evidence type="ECO:0000256" key="2">
    <source>
        <dbReference type="ARBA" id="ARBA00004766"/>
    </source>
</evidence>
<evidence type="ECO:0000259" key="28">
    <source>
        <dbReference type="PROSITE" id="PS51671"/>
    </source>
</evidence>
<keyword evidence="15 29" id="KW-0418">Kinase</keyword>
<proteinExistence type="inferred from homology"/>
<dbReference type="SUPFAM" id="SSF51735">
    <property type="entry name" value="NAD(P)-binding Rossmann-fold domains"/>
    <property type="match status" value="1"/>
</dbReference>
<dbReference type="FunFam" id="3.30.2130.10:FF:000001">
    <property type="entry name" value="Bifunctional aspartokinase/homoserine dehydrogenase"/>
    <property type="match status" value="1"/>
</dbReference>
<sequence length="821" mass="91293">MRVLKFGGSSVKDADRIRNVGNILQSYSKKGIPFTVVFSAMGGITDLLIGMATKASKGKEDYKEDLNHFIQRHNDVIAELFDNPTYRKEVMEVIQEQHETLENLLYGIYLVWEASPRTMDYVLSFGERYSAFIIAKYMNQLGVHSEYLDARKIIKTNRVFGNAEVHLRLTYQKIADYYKNRTAIQIVTGFISSTKGGLSTTLGRGGSDYTAALLGAGLEADLIEIWTDVNGVLTTDPRRVKQAFTIPKMSFLEAVEMSHFGAKVIYAPTMQPAMDRNIPLVIKNSMNPDHSGTYISAEVNLNDHPVKGISAINNVALLTLQGNGMVGVPGTAARLFRCLADAGINIMLITQGSSEYSISFSILPNQVRKASKVIQEEFKREFERNDLDHLHIEKELSILAIIGDNMRFVPGVAAKMMRSLGNNGINIVAIAQGSSERNISVVINKEDENKALNALHEGFFLSDIKVINLFVVGTGLIGSTLIKQIHEQSQSLLEDRGVEIRLIGIANSRKMLFDEHGINLESWEDDLSRNGEAMDMSLFKKRMDDANVINSVFVDNTATDEISRQYRSILAESIHVVTPNKIATSSSYEEYVNLKRLAQRNNVTFGYETNVGAGLPVISTLQNLIHSGDKIKKIEGVLSGSLSYIFNEFDGTTPFSTIVRKAKELGFTEPDPRIDLSGTDVKRKIIILSREAGMKIEPDEVMIESFLPADCMEADTTEEFFERLQDNDAYFENLRQEAAKDHKKLRIIATMENNTVNISLQAVDQKSPFYSLEGSDNMIVFTSHRYHKRSLVVQGPGAGAEVTAAGVFAEIINIESQISPS</sequence>
<dbReference type="PROSITE" id="PS01042">
    <property type="entry name" value="HOMOSER_DHGENASE"/>
    <property type="match status" value="1"/>
</dbReference>
<keyword evidence="23" id="KW-0511">Multifunctional enzyme</keyword>
<keyword evidence="21" id="KW-0457">Lysine biosynthesis</keyword>
<evidence type="ECO:0000256" key="18">
    <source>
        <dbReference type="ARBA" id="ARBA00023002"/>
    </source>
</evidence>
<dbReference type="Pfam" id="PF22468">
    <property type="entry name" value="ACT_9"/>
    <property type="match status" value="2"/>
</dbReference>
<dbReference type="PIRSF" id="PIRSF000727">
    <property type="entry name" value="ThrA"/>
    <property type="match status" value="1"/>
</dbReference>
<dbReference type="InterPro" id="IPR019811">
    <property type="entry name" value="HDH_CS"/>
</dbReference>
<gene>
    <name evidence="29" type="primary">thrA</name>
    <name evidence="29" type="ORF">KUV50_08385</name>
</gene>
<evidence type="ECO:0000256" key="27">
    <source>
        <dbReference type="ARBA" id="ARBA00049031"/>
    </source>
</evidence>
<dbReference type="CDD" id="cd04922">
    <property type="entry name" value="ACT_AKi-HSDH-ThrA_2"/>
    <property type="match status" value="1"/>
</dbReference>
<reference evidence="29" key="1">
    <citation type="submission" date="2021-06" db="EMBL/GenBank/DDBJ databases">
        <title>44 bacteria genomes isolated from Dapeng, Shenzhen.</title>
        <authorList>
            <person name="Zheng W."/>
            <person name="Yu S."/>
            <person name="Huang Y."/>
        </authorList>
    </citation>
    <scope>NUCLEOTIDE SEQUENCE</scope>
    <source>
        <strain evidence="29">DP5N28-2</strain>
    </source>
</reference>
<evidence type="ECO:0000256" key="11">
    <source>
        <dbReference type="ARBA" id="ARBA00022679"/>
    </source>
</evidence>
<feature type="domain" description="ACT" evidence="28">
    <location>
        <begin position="401"/>
        <end position="479"/>
    </location>
</feature>
<dbReference type="AlphaFoldDB" id="A0A953HUJ9"/>
<keyword evidence="13" id="KW-0479">Metal-binding</keyword>
<dbReference type="Pfam" id="PF03447">
    <property type="entry name" value="NAD_binding_3"/>
    <property type="match status" value="1"/>
</dbReference>
<protein>
    <submittedName>
        <fullName evidence="29">Bifunctional aspartate kinase/homoserine dehydrogenase I</fullName>
        <ecNumber evidence="29">1.1.1.3</ecNumber>
        <ecNumber evidence="29">2.7.2.4</ecNumber>
    </submittedName>
</protein>
<comment type="pathway">
    <text evidence="6">Amino-acid biosynthesis; L-threonine biosynthesis; L-threonine from L-aspartate: step 1/5.</text>
</comment>
<dbReference type="GO" id="GO:0005524">
    <property type="term" value="F:ATP binding"/>
    <property type="evidence" value="ECO:0007669"/>
    <property type="project" value="UniProtKB-KW"/>
</dbReference>
<evidence type="ECO:0000256" key="7">
    <source>
        <dbReference type="ARBA" id="ARBA00007952"/>
    </source>
</evidence>
<comment type="catalytic activity">
    <reaction evidence="27">
        <text>L-homoserine + NAD(+) = L-aspartate 4-semialdehyde + NADH + H(+)</text>
        <dbReference type="Rhea" id="RHEA:15757"/>
        <dbReference type="ChEBI" id="CHEBI:15378"/>
        <dbReference type="ChEBI" id="CHEBI:57476"/>
        <dbReference type="ChEBI" id="CHEBI:57540"/>
        <dbReference type="ChEBI" id="CHEBI:57945"/>
        <dbReference type="ChEBI" id="CHEBI:537519"/>
        <dbReference type="EC" id="1.1.1.3"/>
    </reaction>
    <physiologicalReaction direction="right-to-left" evidence="27">
        <dbReference type="Rhea" id="RHEA:15759"/>
    </physiologicalReaction>
</comment>
<dbReference type="EMBL" id="JAHVHU010000007">
    <property type="protein sequence ID" value="MBY5958143.1"/>
    <property type="molecule type" value="Genomic_DNA"/>
</dbReference>
<evidence type="ECO:0000256" key="6">
    <source>
        <dbReference type="ARBA" id="ARBA00005139"/>
    </source>
</evidence>
<dbReference type="NCBIfam" id="NF006959">
    <property type="entry name" value="PRK09436.1"/>
    <property type="match status" value="1"/>
</dbReference>
<evidence type="ECO:0000256" key="15">
    <source>
        <dbReference type="ARBA" id="ARBA00022777"/>
    </source>
</evidence>
<evidence type="ECO:0000256" key="25">
    <source>
        <dbReference type="ARBA" id="ARBA00048561"/>
    </source>
</evidence>
<dbReference type="Gene3D" id="3.40.1160.10">
    <property type="entry name" value="Acetylglutamate kinase-like"/>
    <property type="match status" value="1"/>
</dbReference>
<dbReference type="CDD" id="cd04243">
    <property type="entry name" value="AAK_AK-HSDH-like"/>
    <property type="match status" value="1"/>
</dbReference>
<comment type="pathway">
    <text evidence="5">Amino-acid biosynthesis; L-methionine biosynthesis via de novo pathway; L-homoserine from L-aspartate: step 3/3.</text>
</comment>
<organism evidence="29 30">
    <name type="scientific">Membranihabitans marinus</name>
    <dbReference type="NCBI Taxonomy" id="1227546"/>
    <lineage>
        <taxon>Bacteria</taxon>
        <taxon>Pseudomonadati</taxon>
        <taxon>Bacteroidota</taxon>
        <taxon>Saprospiria</taxon>
        <taxon>Saprospirales</taxon>
        <taxon>Saprospiraceae</taxon>
        <taxon>Membranihabitans</taxon>
    </lineage>
</organism>
<accession>A0A953HUJ9</accession>
<evidence type="ECO:0000256" key="5">
    <source>
        <dbReference type="ARBA" id="ARBA00005062"/>
    </source>
</evidence>
<dbReference type="InterPro" id="IPR045865">
    <property type="entry name" value="ACT-like_dom_sf"/>
</dbReference>
<dbReference type="InterPro" id="IPR036393">
    <property type="entry name" value="AceGlu_kinase-like_sf"/>
</dbReference>
<dbReference type="CDD" id="cd04921">
    <property type="entry name" value="ACT_AKi-HSDH-ThrA-like_1"/>
    <property type="match status" value="1"/>
</dbReference>
<comment type="caution">
    <text evidence="29">The sequence shown here is derived from an EMBL/GenBank/DDBJ whole genome shotgun (WGS) entry which is preliminary data.</text>
</comment>
<keyword evidence="10" id="KW-0028">Amino-acid biosynthesis</keyword>
<dbReference type="SUPFAM" id="SSF53633">
    <property type="entry name" value="Carbamate kinase-like"/>
    <property type="match status" value="1"/>
</dbReference>
<dbReference type="FunFam" id="3.30.360.10:FF:000006">
    <property type="entry name" value="Bifunctional aspartokinase/homoserine dehydrogenase"/>
    <property type="match status" value="1"/>
</dbReference>
<evidence type="ECO:0000256" key="24">
    <source>
        <dbReference type="ARBA" id="ARBA00044938"/>
    </source>
</evidence>
<keyword evidence="14" id="KW-0547">Nucleotide-binding</keyword>
<keyword evidence="11 29" id="KW-0808">Transferase</keyword>
<dbReference type="GO" id="GO:0009090">
    <property type="term" value="P:homoserine biosynthetic process"/>
    <property type="evidence" value="ECO:0007669"/>
    <property type="project" value="UniProtKB-ARBA"/>
</dbReference>
<dbReference type="InterPro" id="IPR049638">
    <property type="entry name" value="AK-HD"/>
</dbReference>
<evidence type="ECO:0000256" key="23">
    <source>
        <dbReference type="ARBA" id="ARBA00023268"/>
    </source>
</evidence>
<comment type="catalytic activity">
    <reaction evidence="26">
        <text>L-homoserine + NADP(+) = L-aspartate 4-semialdehyde + NADPH + H(+)</text>
        <dbReference type="Rhea" id="RHEA:15761"/>
        <dbReference type="ChEBI" id="CHEBI:15378"/>
        <dbReference type="ChEBI" id="CHEBI:57476"/>
        <dbReference type="ChEBI" id="CHEBI:57783"/>
        <dbReference type="ChEBI" id="CHEBI:58349"/>
        <dbReference type="ChEBI" id="CHEBI:537519"/>
        <dbReference type="EC" id="1.1.1.3"/>
    </reaction>
    <physiologicalReaction direction="right-to-left" evidence="26">
        <dbReference type="Rhea" id="RHEA:15763"/>
    </physiologicalReaction>
</comment>
<evidence type="ECO:0000256" key="9">
    <source>
        <dbReference type="ARBA" id="ARBA00011881"/>
    </source>
</evidence>
<evidence type="ECO:0000256" key="4">
    <source>
        <dbReference type="ARBA" id="ARBA00005056"/>
    </source>
</evidence>
<comment type="similarity">
    <text evidence="8">In the N-terminal section; belongs to the aspartokinase family.</text>
</comment>
<comment type="catalytic activity">
    <reaction evidence="25">
        <text>L-aspartate + ATP = 4-phospho-L-aspartate + ADP</text>
        <dbReference type="Rhea" id="RHEA:23776"/>
        <dbReference type="ChEBI" id="CHEBI:29991"/>
        <dbReference type="ChEBI" id="CHEBI:30616"/>
        <dbReference type="ChEBI" id="CHEBI:57535"/>
        <dbReference type="ChEBI" id="CHEBI:456216"/>
        <dbReference type="EC" id="2.7.2.4"/>
    </reaction>
    <physiologicalReaction direction="left-to-right" evidence="25">
        <dbReference type="Rhea" id="RHEA:23777"/>
    </physiologicalReaction>
</comment>
<evidence type="ECO:0000313" key="30">
    <source>
        <dbReference type="Proteomes" id="UP000753961"/>
    </source>
</evidence>
<comment type="pathway">
    <text evidence="4">Amino-acid biosynthesis; L-threonine biosynthesis; L-threonine from L-aspartate: step 3/5.</text>
</comment>
<evidence type="ECO:0000256" key="12">
    <source>
        <dbReference type="ARBA" id="ARBA00022697"/>
    </source>
</evidence>
<dbReference type="GO" id="GO:0009089">
    <property type="term" value="P:lysine biosynthetic process via diaminopimelate"/>
    <property type="evidence" value="ECO:0007669"/>
    <property type="project" value="UniProtKB-ARBA"/>
</dbReference>
<name>A0A953HUJ9_9BACT</name>
<dbReference type="InterPro" id="IPR018042">
    <property type="entry name" value="Aspartate_kinase_CS"/>
</dbReference>
<dbReference type="PANTHER" id="PTHR43070:SF5">
    <property type="entry name" value="HOMOSERINE DEHYDROGENASE"/>
    <property type="match status" value="1"/>
</dbReference>
<evidence type="ECO:0000313" key="29">
    <source>
        <dbReference type="EMBL" id="MBY5958143.1"/>
    </source>
</evidence>
<dbReference type="Proteomes" id="UP000753961">
    <property type="component" value="Unassembled WGS sequence"/>
</dbReference>
<dbReference type="NCBIfam" id="TIGR00657">
    <property type="entry name" value="asp_kinases"/>
    <property type="match status" value="1"/>
</dbReference>
<feature type="domain" description="ACT" evidence="28">
    <location>
        <begin position="320"/>
        <end position="394"/>
    </location>
</feature>
<dbReference type="GO" id="GO:0004412">
    <property type="term" value="F:homoserine dehydrogenase activity"/>
    <property type="evidence" value="ECO:0007669"/>
    <property type="project" value="UniProtKB-EC"/>
</dbReference>
<keyword evidence="18 29" id="KW-0560">Oxidoreductase</keyword>